<feature type="compositionally biased region" description="Low complexity" evidence="1">
    <location>
        <begin position="51"/>
        <end position="64"/>
    </location>
</feature>
<evidence type="ECO:0000313" key="2">
    <source>
        <dbReference type="EMBL" id="JAT22602.1"/>
    </source>
</evidence>
<feature type="non-terminal residue" evidence="2">
    <location>
        <position position="1"/>
    </location>
</feature>
<sequence>QWAVLPAKVASTPRASRDRPVAWESLMSQRTATMAKTYCCLPAQLRPTMGSSSSPSSIYSPDVSRQTCNSGGSDVTEDSYDGEDILLPASPTTPNNGQFFQPK</sequence>
<evidence type="ECO:0000256" key="1">
    <source>
        <dbReference type="SAM" id="MobiDB-lite"/>
    </source>
</evidence>
<feature type="compositionally biased region" description="Acidic residues" evidence="1">
    <location>
        <begin position="75"/>
        <end position="84"/>
    </location>
</feature>
<proteinExistence type="predicted"/>
<dbReference type="EMBL" id="GEBQ01017375">
    <property type="protein sequence ID" value="JAT22602.1"/>
    <property type="molecule type" value="Transcribed_RNA"/>
</dbReference>
<dbReference type="AlphaFoldDB" id="A0A1B6LFZ1"/>
<name>A0A1B6LFZ1_9HEMI</name>
<accession>A0A1B6LFZ1</accession>
<protein>
    <submittedName>
        <fullName evidence="2">Uncharacterized protein</fullName>
    </submittedName>
</protein>
<organism evidence="2">
    <name type="scientific">Graphocephala atropunctata</name>
    <dbReference type="NCBI Taxonomy" id="36148"/>
    <lineage>
        <taxon>Eukaryota</taxon>
        <taxon>Metazoa</taxon>
        <taxon>Ecdysozoa</taxon>
        <taxon>Arthropoda</taxon>
        <taxon>Hexapoda</taxon>
        <taxon>Insecta</taxon>
        <taxon>Pterygota</taxon>
        <taxon>Neoptera</taxon>
        <taxon>Paraneoptera</taxon>
        <taxon>Hemiptera</taxon>
        <taxon>Auchenorrhyncha</taxon>
        <taxon>Membracoidea</taxon>
        <taxon>Cicadellidae</taxon>
        <taxon>Cicadellinae</taxon>
        <taxon>Cicadellini</taxon>
        <taxon>Graphocephala</taxon>
    </lineage>
</organism>
<reference evidence="2" key="1">
    <citation type="submission" date="2015-11" db="EMBL/GenBank/DDBJ databases">
        <title>De novo transcriptome assembly of four potential Pierce s Disease insect vectors from Arizona vineyards.</title>
        <authorList>
            <person name="Tassone E.E."/>
        </authorList>
    </citation>
    <scope>NUCLEOTIDE SEQUENCE</scope>
</reference>
<feature type="compositionally biased region" description="Polar residues" evidence="1">
    <location>
        <begin position="90"/>
        <end position="103"/>
    </location>
</feature>
<gene>
    <name evidence="2" type="ORF">g.10505</name>
</gene>
<feature type="region of interest" description="Disordered" evidence="1">
    <location>
        <begin position="48"/>
        <end position="103"/>
    </location>
</feature>